<dbReference type="Proteomes" id="UP000028701">
    <property type="component" value="Unassembled WGS sequence"/>
</dbReference>
<dbReference type="EMBL" id="BBJU01000012">
    <property type="protein sequence ID" value="GAK70509.1"/>
    <property type="molecule type" value="Genomic_DNA"/>
</dbReference>
<name>A0A081CV13_9HYPH</name>
<evidence type="ECO:0000313" key="3">
    <source>
        <dbReference type="Proteomes" id="UP000028701"/>
    </source>
</evidence>
<keyword evidence="1" id="KW-0812">Transmembrane</keyword>
<feature type="transmembrane region" description="Helical" evidence="1">
    <location>
        <begin position="335"/>
        <end position="351"/>
    </location>
</feature>
<comment type="caution">
    <text evidence="2">The sequence shown here is derived from an EMBL/GenBank/DDBJ whole genome shotgun (WGS) entry which is preliminary data.</text>
</comment>
<feature type="transmembrane region" description="Helical" evidence="1">
    <location>
        <begin position="195"/>
        <end position="212"/>
    </location>
</feature>
<dbReference type="GO" id="GO:0010468">
    <property type="term" value="P:regulation of gene expression"/>
    <property type="evidence" value="ECO:0007669"/>
    <property type="project" value="InterPro"/>
</dbReference>
<feature type="transmembrane region" description="Helical" evidence="1">
    <location>
        <begin position="100"/>
        <end position="120"/>
    </location>
</feature>
<dbReference type="eggNOG" id="COG3180">
    <property type="taxonomic scope" value="Bacteria"/>
</dbReference>
<feature type="transmembrane region" description="Helical" evidence="1">
    <location>
        <begin position="219"/>
        <end position="238"/>
    </location>
</feature>
<feature type="transmembrane region" description="Helical" evidence="1">
    <location>
        <begin position="70"/>
        <end position="88"/>
    </location>
</feature>
<dbReference type="PIRSF" id="PIRSF038991">
    <property type="entry name" value="Protein_AbrB"/>
    <property type="match status" value="1"/>
</dbReference>
<dbReference type="InterPro" id="IPR017516">
    <property type="entry name" value="AbrB_dup"/>
</dbReference>
<proteinExistence type="predicted"/>
<feature type="transmembrane region" description="Helical" evidence="1">
    <location>
        <begin position="273"/>
        <end position="294"/>
    </location>
</feature>
<dbReference type="AlphaFoldDB" id="A0A081CV13"/>
<evidence type="ECO:0008006" key="4">
    <source>
        <dbReference type="Google" id="ProtNLM"/>
    </source>
</evidence>
<evidence type="ECO:0000313" key="2">
    <source>
        <dbReference type="EMBL" id="GAK70509.1"/>
    </source>
</evidence>
<feature type="transmembrane region" description="Helical" evidence="1">
    <location>
        <begin position="153"/>
        <end position="175"/>
    </location>
</feature>
<feature type="transmembrane region" description="Helical" evidence="1">
    <location>
        <begin position="45"/>
        <end position="63"/>
    </location>
</feature>
<keyword evidence="1" id="KW-0472">Membrane</keyword>
<dbReference type="Pfam" id="PF05145">
    <property type="entry name" value="AbrB"/>
    <property type="match status" value="1"/>
</dbReference>
<feature type="transmembrane region" description="Helical" evidence="1">
    <location>
        <begin position="300"/>
        <end position="323"/>
    </location>
</feature>
<dbReference type="NCBIfam" id="TIGR03082">
    <property type="entry name" value="Gneg_AbrB_dup"/>
    <property type="match status" value="2"/>
</dbReference>
<dbReference type="InterPro" id="IPR007820">
    <property type="entry name" value="AbrB_fam"/>
</dbReference>
<gene>
    <name evidence="2" type="ORF">RRU01S_12_00920</name>
</gene>
<accession>A0A081CV13</accession>
<protein>
    <recommendedName>
        <fullName evidence="4">Ammonia monooxygenase</fullName>
    </recommendedName>
</protein>
<organism evidence="2 3">
    <name type="scientific">Agrobacterium rubi TR3 = NBRC 13261</name>
    <dbReference type="NCBI Taxonomy" id="1368415"/>
    <lineage>
        <taxon>Bacteria</taxon>
        <taxon>Pseudomonadati</taxon>
        <taxon>Pseudomonadota</taxon>
        <taxon>Alphaproteobacteria</taxon>
        <taxon>Hyphomicrobiales</taxon>
        <taxon>Rhizobiaceae</taxon>
        <taxon>Rhizobium/Agrobacterium group</taxon>
        <taxon>Agrobacterium</taxon>
    </lineage>
</organism>
<dbReference type="GO" id="GO:0016020">
    <property type="term" value="C:membrane"/>
    <property type="evidence" value="ECO:0007669"/>
    <property type="project" value="InterPro"/>
</dbReference>
<dbReference type="PANTHER" id="PTHR38457:SF1">
    <property type="entry name" value="REGULATOR ABRB-RELATED"/>
    <property type="match status" value="1"/>
</dbReference>
<dbReference type="PANTHER" id="PTHR38457">
    <property type="entry name" value="REGULATOR ABRB-RELATED"/>
    <property type="match status" value="1"/>
</dbReference>
<sequence length="359" mass="37529">MHIKSLPSDSLSVSMMTKPDLQSFLLTALIGSIGALVASLIGLPAPFLCGPALAVTLAGLSGLRLSVPHLLRNATFVVVGISMGTSVTPEVIGAAATWPLSFIAVLATVVVLLYVAYWILRGFGYDRTTAMLGASPGHLSYIISLTAETKSDLATVSVIQSVRVLALTLAVPLIVEYLDLISIEPVILTPPMTPLVLGATVIASLAVGWVFMRWRFPAALLLGGVAVSIGIHITGLTSGGVPTWMSQPTYIILGSLIGTRFTRSSLRDMRKAFVAGGVVTVAVMLLACLAAVAVSNITGVPLNAVMIAFAPGGLETMAAMAVMMHADTAYVGSHHVLRLLFLSVLMPLVMGKDARRKSD</sequence>
<reference evidence="2 3" key="1">
    <citation type="submission" date="2014-08" db="EMBL/GenBank/DDBJ databases">
        <title>Whole genome shotgun sequence of Rhizobium rubi NBRC 13261.</title>
        <authorList>
            <person name="Katano-Makiyama Y."/>
            <person name="Hosoyama A."/>
            <person name="Hashimoto M."/>
            <person name="Hosoyama Y."/>
            <person name="Noguchi M."/>
            <person name="Tsuchikane K."/>
            <person name="Uohara A."/>
            <person name="Ohji S."/>
            <person name="Ichikawa N."/>
            <person name="Kimura A."/>
            <person name="Yamazoe A."/>
            <person name="Fujita N."/>
        </authorList>
    </citation>
    <scope>NUCLEOTIDE SEQUENCE [LARGE SCALE GENOMIC DNA]</scope>
    <source>
        <strain evidence="2 3">NBRC 13261</strain>
    </source>
</reference>
<feature type="transmembrane region" description="Helical" evidence="1">
    <location>
        <begin position="21"/>
        <end position="39"/>
    </location>
</feature>
<evidence type="ECO:0000256" key="1">
    <source>
        <dbReference type="SAM" id="Phobius"/>
    </source>
</evidence>
<keyword evidence="1" id="KW-1133">Transmembrane helix</keyword>